<accession>A0A4Y2BCA3</accession>
<dbReference type="OrthoDB" id="7693409at2759"/>
<sequence length="118" mass="13979">MIAEKNSDKILQAITCNGKLQEKCLERDCSYCSKRKIKYHTCNKNDSIKYYQWVDKKLEVEIKGKKRIVNKVMKEEIETTKNGLVSAFEKQLLKFTCHVCNIKHQYRSIKFIKENLKS</sequence>
<evidence type="ECO:0000313" key="2">
    <source>
        <dbReference type="Proteomes" id="UP000499080"/>
    </source>
</evidence>
<keyword evidence="2" id="KW-1185">Reference proteome</keyword>
<gene>
    <name evidence="1" type="ORF">AVEN_158881_1</name>
</gene>
<evidence type="ECO:0000313" key="1">
    <source>
        <dbReference type="EMBL" id="GBL88744.1"/>
    </source>
</evidence>
<proteinExistence type="predicted"/>
<dbReference type="EMBL" id="BGPR01000062">
    <property type="protein sequence ID" value="GBL88744.1"/>
    <property type="molecule type" value="Genomic_DNA"/>
</dbReference>
<protein>
    <submittedName>
        <fullName evidence="1">Uncharacterized protein</fullName>
    </submittedName>
</protein>
<organism evidence="1 2">
    <name type="scientific">Araneus ventricosus</name>
    <name type="common">Orbweaver spider</name>
    <name type="synonym">Epeira ventricosa</name>
    <dbReference type="NCBI Taxonomy" id="182803"/>
    <lineage>
        <taxon>Eukaryota</taxon>
        <taxon>Metazoa</taxon>
        <taxon>Ecdysozoa</taxon>
        <taxon>Arthropoda</taxon>
        <taxon>Chelicerata</taxon>
        <taxon>Arachnida</taxon>
        <taxon>Araneae</taxon>
        <taxon>Araneomorphae</taxon>
        <taxon>Entelegynae</taxon>
        <taxon>Araneoidea</taxon>
        <taxon>Araneidae</taxon>
        <taxon>Araneus</taxon>
    </lineage>
</organism>
<dbReference type="Proteomes" id="UP000499080">
    <property type="component" value="Unassembled WGS sequence"/>
</dbReference>
<dbReference type="AlphaFoldDB" id="A0A4Y2BCA3"/>
<name>A0A4Y2BCA3_ARAVE</name>
<reference evidence="1 2" key="1">
    <citation type="journal article" date="2019" name="Sci. Rep.">
        <title>Orb-weaving spider Araneus ventricosus genome elucidates the spidroin gene catalogue.</title>
        <authorList>
            <person name="Kono N."/>
            <person name="Nakamura H."/>
            <person name="Ohtoshi R."/>
            <person name="Moran D.A.P."/>
            <person name="Shinohara A."/>
            <person name="Yoshida Y."/>
            <person name="Fujiwara M."/>
            <person name="Mori M."/>
            <person name="Tomita M."/>
            <person name="Arakawa K."/>
        </authorList>
    </citation>
    <scope>NUCLEOTIDE SEQUENCE [LARGE SCALE GENOMIC DNA]</scope>
</reference>
<comment type="caution">
    <text evidence="1">The sequence shown here is derived from an EMBL/GenBank/DDBJ whole genome shotgun (WGS) entry which is preliminary data.</text>
</comment>